<sequence>MDAEEAKAKVLAVQKELGREIRVFTNTTASSKPDDVSASATEEPDDFYDFTPADYYQIMSEKIGAQSQVLKTRKIREAEAAVRRARITKAVIRVRFPDNYVLEAKFQPAEKIQSLMDLLTKVVARPDLPFYIYTTPPKERIKDTSKDFYSAGFAPGAIVYFSYDLPKDSEYDNAVAKEGPYLRDNILSLNGLELTVKFLYRYWRNENSRVLCHGFPSKPNTSVLYSQQAQRRGVIYRSPLDRITSSYCEEKDMGLVHEVGCLSIIVLGASGDLAKKKTFPALFHLFKQGFLQENDVHIFGYSRTKLSDEDLRERIRGYLGQVASTEQTEVLSRFLQLIQYVSGSYDSEGGFQLLNKQISEHEIPKRSEPGTYRRLFYLALPPSAYPSVCKMIRRYCMNQSDLGGWTRIVVEKPFGKDLKSAEDLSSQLGELFDEKVLYRIDHYLGKELVQNLLVLRFANRFFLPLWNRDNIDNIQIVFREDFGTEGRGGYFDEYGIIRDIIQNHLLQVLCLVAMEKPVSLYPEHIRDEKVKVLQSVIPIKLEEVVLGQYEGYKDDPTVSDSSNTPTFATIVLHIYNERWEGVPFILKAGKALNSRKAEIRIQFKDVPGDIFESKRQGRNEFVIRLQPSEAMYMKLTVKKPGMEMSTIQSELDLSYGLRYQDANIPEAYERLILDTIRGDQQHFVRRDELRVAWEIFTPLLNSIEEGKLKPILYKPGSRGPAEADELLAKAGYVQTHGVTAECYATE</sequence>
<evidence type="ECO:0000259" key="9">
    <source>
        <dbReference type="PROSITE" id="PS50033"/>
    </source>
</evidence>
<evidence type="ECO:0000256" key="1">
    <source>
        <dbReference type="ARBA" id="ARBA00004937"/>
    </source>
</evidence>
<dbReference type="PANTHER" id="PTHR23429:SF0">
    <property type="entry name" value="GLUCOSE-6-PHOSPHATE 1-DEHYDROGENASE"/>
    <property type="match status" value="1"/>
</dbReference>
<keyword evidence="5 8" id="KW-0560">Oxidoreductase</keyword>
<comment type="catalytic activity">
    <reaction evidence="7 8">
        <text>D-glucose 6-phosphate + NADP(+) = 6-phospho-D-glucono-1,5-lactone + NADPH + H(+)</text>
        <dbReference type="Rhea" id="RHEA:15841"/>
        <dbReference type="ChEBI" id="CHEBI:15378"/>
        <dbReference type="ChEBI" id="CHEBI:57783"/>
        <dbReference type="ChEBI" id="CHEBI:57955"/>
        <dbReference type="ChEBI" id="CHEBI:58349"/>
        <dbReference type="ChEBI" id="CHEBI:61548"/>
        <dbReference type="EC" id="1.1.1.49"/>
    </reaction>
</comment>
<dbReference type="NCBIfam" id="TIGR00871">
    <property type="entry name" value="zwf"/>
    <property type="match status" value="1"/>
</dbReference>
<evidence type="ECO:0000313" key="11">
    <source>
        <dbReference type="Proteomes" id="UP001222027"/>
    </source>
</evidence>
<dbReference type="AlphaFoldDB" id="A0AAV8PWA5"/>
<comment type="caution">
    <text evidence="10">The sequence shown here is derived from an EMBL/GenBank/DDBJ whole genome shotgun (WGS) entry which is preliminary data.</text>
</comment>
<dbReference type="Proteomes" id="UP001222027">
    <property type="component" value="Unassembled WGS sequence"/>
</dbReference>
<dbReference type="SUPFAM" id="SSF51735">
    <property type="entry name" value="NAD(P)-binding Rossmann-fold domains"/>
    <property type="match status" value="1"/>
</dbReference>
<dbReference type="GO" id="GO:0050661">
    <property type="term" value="F:NADP binding"/>
    <property type="evidence" value="ECO:0007669"/>
    <property type="project" value="InterPro"/>
</dbReference>
<name>A0AAV8PWA5_ENSVE</name>
<evidence type="ECO:0000256" key="4">
    <source>
        <dbReference type="ARBA" id="ARBA00022857"/>
    </source>
</evidence>
<dbReference type="InterPro" id="IPR001282">
    <property type="entry name" value="G6P_DH"/>
</dbReference>
<dbReference type="CDD" id="cd16118">
    <property type="entry name" value="UBX2_UBXN9"/>
    <property type="match status" value="1"/>
</dbReference>
<dbReference type="Gene3D" id="3.40.50.720">
    <property type="entry name" value="NAD(P)-binding Rossmann-like Domain"/>
    <property type="match status" value="1"/>
</dbReference>
<comment type="similarity">
    <text evidence="2 8">Belongs to the glucose-6-phosphate dehydrogenase family.</text>
</comment>
<dbReference type="InterPro" id="IPR029071">
    <property type="entry name" value="Ubiquitin-like_domsf"/>
</dbReference>
<dbReference type="InterPro" id="IPR022674">
    <property type="entry name" value="G6P_DH_NAD-bd"/>
</dbReference>
<evidence type="ECO:0000256" key="3">
    <source>
        <dbReference type="ARBA" id="ARBA00022526"/>
    </source>
</evidence>
<dbReference type="Pfam" id="PF02781">
    <property type="entry name" value="G6PD_C"/>
    <property type="match status" value="1"/>
</dbReference>
<dbReference type="SUPFAM" id="SSF55347">
    <property type="entry name" value="Glyceraldehyde-3-phosphate dehydrogenase-like, C-terminal domain"/>
    <property type="match status" value="1"/>
</dbReference>
<dbReference type="InterPro" id="IPR036291">
    <property type="entry name" value="NAD(P)-bd_dom_sf"/>
</dbReference>
<dbReference type="PANTHER" id="PTHR23429">
    <property type="entry name" value="GLUCOSE-6-PHOSPHATE 1-DEHYDROGENASE G6PD"/>
    <property type="match status" value="1"/>
</dbReference>
<gene>
    <name evidence="10" type="ORF">OPV22_031355</name>
</gene>
<feature type="domain" description="UBX" evidence="9">
    <location>
        <begin position="85"/>
        <end position="161"/>
    </location>
</feature>
<dbReference type="PROSITE" id="PS50033">
    <property type="entry name" value="UBX"/>
    <property type="match status" value="1"/>
</dbReference>
<dbReference type="GO" id="GO:0009051">
    <property type="term" value="P:pentose-phosphate shunt, oxidative branch"/>
    <property type="evidence" value="ECO:0007669"/>
    <property type="project" value="UniProtKB-ARBA"/>
</dbReference>
<keyword evidence="4 8" id="KW-0521">NADP</keyword>
<dbReference type="PRINTS" id="PR00079">
    <property type="entry name" value="G6PDHDRGNASE"/>
</dbReference>
<accession>A0AAV8PWA5</accession>
<keyword evidence="6 8" id="KW-0119">Carbohydrate metabolism</keyword>
<dbReference type="PROSITE" id="PS00069">
    <property type="entry name" value="G6P_DEHYDROGENASE"/>
    <property type="match status" value="1"/>
</dbReference>
<evidence type="ECO:0000313" key="10">
    <source>
        <dbReference type="EMBL" id="KAJ8458429.1"/>
    </source>
</evidence>
<organism evidence="10 11">
    <name type="scientific">Ensete ventricosum</name>
    <name type="common">Abyssinian banana</name>
    <name type="synonym">Musa ensete</name>
    <dbReference type="NCBI Taxonomy" id="4639"/>
    <lineage>
        <taxon>Eukaryota</taxon>
        <taxon>Viridiplantae</taxon>
        <taxon>Streptophyta</taxon>
        <taxon>Embryophyta</taxon>
        <taxon>Tracheophyta</taxon>
        <taxon>Spermatophyta</taxon>
        <taxon>Magnoliopsida</taxon>
        <taxon>Liliopsida</taxon>
        <taxon>Zingiberales</taxon>
        <taxon>Musaceae</taxon>
        <taxon>Ensete</taxon>
    </lineage>
</organism>
<dbReference type="EC" id="1.1.1.49" evidence="8"/>
<dbReference type="InterPro" id="IPR001012">
    <property type="entry name" value="UBX_dom"/>
</dbReference>
<evidence type="ECO:0000256" key="8">
    <source>
        <dbReference type="RuleBase" id="RU362120"/>
    </source>
</evidence>
<keyword evidence="11" id="KW-1185">Reference proteome</keyword>
<dbReference type="Gene3D" id="3.10.20.90">
    <property type="entry name" value="Phosphatidylinositol 3-kinase Catalytic Subunit, Chain A, domain 1"/>
    <property type="match status" value="1"/>
</dbReference>
<dbReference type="EMBL" id="JAQQAF010000009">
    <property type="protein sequence ID" value="KAJ8458429.1"/>
    <property type="molecule type" value="Genomic_DNA"/>
</dbReference>
<dbReference type="HAMAP" id="MF_00966">
    <property type="entry name" value="G6PD"/>
    <property type="match status" value="1"/>
</dbReference>
<dbReference type="SUPFAM" id="SSF54236">
    <property type="entry name" value="Ubiquitin-like"/>
    <property type="match status" value="1"/>
</dbReference>
<protein>
    <recommendedName>
        <fullName evidence="8">Glucose-6-phosphate 1-dehydrogenase</fullName>
        <ecNumber evidence="8">1.1.1.49</ecNumber>
    </recommendedName>
</protein>
<dbReference type="GO" id="GO:0006006">
    <property type="term" value="P:glucose metabolic process"/>
    <property type="evidence" value="ECO:0007669"/>
    <property type="project" value="UniProtKB-KW"/>
</dbReference>
<dbReference type="GO" id="GO:0005829">
    <property type="term" value="C:cytosol"/>
    <property type="evidence" value="ECO:0007669"/>
    <property type="project" value="TreeGrafter"/>
</dbReference>
<evidence type="ECO:0000256" key="2">
    <source>
        <dbReference type="ARBA" id="ARBA00009975"/>
    </source>
</evidence>
<dbReference type="Pfam" id="PF00479">
    <property type="entry name" value="G6PD_N"/>
    <property type="match status" value="1"/>
</dbReference>
<proteinExistence type="inferred from homology"/>
<dbReference type="Gene3D" id="3.30.360.10">
    <property type="entry name" value="Dihydrodipicolinate Reductase, domain 2"/>
    <property type="match status" value="1"/>
</dbReference>
<reference evidence="10 11" key="1">
    <citation type="submission" date="2022-12" db="EMBL/GenBank/DDBJ databases">
        <title>Chromosome-scale assembly of the Ensete ventricosum genome.</title>
        <authorList>
            <person name="Dussert Y."/>
            <person name="Stocks J."/>
            <person name="Wendawek A."/>
            <person name="Woldeyes F."/>
            <person name="Nichols R.A."/>
            <person name="Borrell J.S."/>
        </authorList>
    </citation>
    <scope>NUCLEOTIDE SEQUENCE [LARGE SCALE GENOMIC DNA]</scope>
    <source>
        <strain evidence="11">cv. Maze</strain>
        <tissue evidence="10">Seeds</tissue>
    </source>
</reference>
<comment type="function">
    <text evidence="8">Catalyzes the rate-limiting step of the oxidative pentose-phosphate pathway, which represents a route for the dissimilation of carbohydrates besides glycolysis.</text>
</comment>
<dbReference type="GO" id="GO:0004345">
    <property type="term" value="F:glucose-6-phosphate dehydrogenase activity"/>
    <property type="evidence" value="ECO:0007669"/>
    <property type="project" value="UniProtKB-EC"/>
</dbReference>
<evidence type="ECO:0000256" key="7">
    <source>
        <dbReference type="ARBA" id="ARBA00048749"/>
    </source>
</evidence>
<evidence type="ECO:0000256" key="6">
    <source>
        <dbReference type="ARBA" id="ARBA00023277"/>
    </source>
</evidence>
<dbReference type="InterPro" id="IPR019796">
    <property type="entry name" value="G6P_DH_AS"/>
</dbReference>
<dbReference type="InterPro" id="IPR022675">
    <property type="entry name" value="G6P_DH_C"/>
</dbReference>
<keyword evidence="3 8" id="KW-0313">Glucose metabolism</keyword>
<evidence type="ECO:0000256" key="5">
    <source>
        <dbReference type="ARBA" id="ARBA00023002"/>
    </source>
</evidence>
<comment type="pathway">
    <text evidence="1 8">Carbohydrate degradation; pentose phosphate pathway; D-ribulose 5-phosphate from D-glucose 6-phosphate (oxidative stage): step 1/3.</text>
</comment>